<proteinExistence type="predicted"/>
<evidence type="ECO:0000313" key="2">
    <source>
        <dbReference type="EMBL" id="KAJ8392088.1"/>
    </source>
</evidence>
<feature type="region of interest" description="Disordered" evidence="1">
    <location>
        <begin position="17"/>
        <end position="76"/>
    </location>
</feature>
<comment type="caution">
    <text evidence="2">The sequence shown here is derived from an EMBL/GenBank/DDBJ whole genome shotgun (WGS) entry which is preliminary data.</text>
</comment>
<feature type="region of interest" description="Disordered" evidence="1">
    <location>
        <begin position="137"/>
        <end position="182"/>
    </location>
</feature>
<protein>
    <submittedName>
        <fullName evidence="2">Uncharacterized protein</fullName>
    </submittedName>
</protein>
<evidence type="ECO:0000313" key="3">
    <source>
        <dbReference type="Proteomes" id="UP001221898"/>
    </source>
</evidence>
<feature type="compositionally biased region" description="Basic and acidic residues" evidence="1">
    <location>
        <begin position="137"/>
        <end position="167"/>
    </location>
</feature>
<accession>A0AAD7RXP8</accession>
<reference evidence="2" key="1">
    <citation type="journal article" date="2023" name="Science">
        <title>Genome structures resolve the early diversification of teleost fishes.</title>
        <authorList>
            <person name="Parey E."/>
            <person name="Louis A."/>
            <person name="Montfort J."/>
            <person name="Bouchez O."/>
            <person name="Roques C."/>
            <person name="Iampietro C."/>
            <person name="Lluch J."/>
            <person name="Castinel A."/>
            <person name="Donnadieu C."/>
            <person name="Desvignes T."/>
            <person name="Floi Bucao C."/>
            <person name="Jouanno E."/>
            <person name="Wen M."/>
            <person name="Mejri S."/>
            <person name="Dirks R."/>
            <person name="Jansen H."/>
            <person name="Henkel C."/>
            <person name="Chen W.J."/>
            <person name="Zahm M."/>
            <person name="Cabau C."/>
            <person name="Klopp C."/>
            <person name="Thompson A.W."/>
            <person name="Robinson-Rechavi M."/>
            <person name="Braasch I."/>
            <person name="Lecointre G."/>
            <person name="Bobe J."/>
            <person name="Postlethwait J.H."/>
            <person name="Berthelot C."/>
            <person name="Roest Crollius H."/>
            <person name="Guiguen Y."/>
        </authorList>
    </citation>
    <scope>NUCLEOTIDE SEQUENCE</scope>
    <source>
        <strain evidence="2">NC1722</strain>
    </source>
</reference>
<dbReference type="AlphaFoldDB" id="A0AAD7RXP8"/>
<feature type="compositionally biased region" description="Polar residues" evidence="1">
    <location>
        <begin position="31"/>
        <end position="50"/>
    </location>
</feature>
<gene>
    <name evidence="2" type="ORF">AAFF_G00078940</name>
</gene>
<organism evidence="2 3">
    <name type="scientific">Aldrovandia affinis</name>
    <dbReference type="NCBI Taxonomy" id="143900"/>
    <lineage>
        <taxon>Eukaryota</taxon>
        <taxon>Metazoa</taxon>
        <taxon>Chordata</taxon>
        <taxon>Craniata</taxon>
        <taxon>Vertebrata</taxon>
        <taxon>Euteleostomi</taxon>
        <taxon>Actinopterygii</taxon>
        <taxon>Neopterygii</taxon>
        <taxon>Teleostei</taxon>
        <taxon>Notacanthiformes</taxon>
        <taxon>Halosauridae</taxon>
        <taxon>Aldrovandia</taxon>
    </lineage>
</organism>
<keyword evidence="3" id="KW-1185">Reference proteome</keyword>
<dbReference type="Proteomes" id="UP001221898">
    <property type="component" value="Unassembled WGS sequence"/>
</dbReference>
<evidence type="ECO:0000256" key="1">
    <source>
        <dbReference type="SAM" id="MobiDB-lite"/>
    </source>
</evidence>
<name>A0AAD7RXP8_9TELE</name>
<dbReference type="EMBL" id="JAINUG010000149">
    <property type="protein sequence ID" value="KAJ8392088.1"/>
    <property type="molecule type" value="Genomic_DNA"/>
</dbReference>
<sequence length="182" mass="19709">MELMVLAEEIIKPEPRPLQLIHRIPPPPPWQQTDETSPNAAAKTPQNQAYKTGPTVGVDTPSGDLGADVPSHDPTARPCNAANFAWREILSRVYPPVQIPAGRQGQGGAGTAFGPRGPGMLTAVVLADGVLREAERENTDLPKKIKRDRYSKPGDQVTRERAKRNDISHGFAARVPPQECTA</sequence>